<keyword evidence="7" id="KW-0249">Electron transport</keyword>
<dbReference type="Gene3D" id="1.20.120.1770">
    <property type="match status" value="1"/>
</dbReference>
<evidence type="ECO:0000313" key="14">
    <source>
        <dbReference type="Proteomes" id="UP000245771"/>
    </source>
</evidence>
<dbReference type="EMBL" id="KZ819606">
    <property type="protein sequence ID" value="PWN32223.1"/>
    <property type="molecule type" value="Genomic_DNA"/>
</dbReference>
<evidence type="ECO:0000256" key="3">
    <source>
        <dbReference type="ARBA" id="ARBA00022448"/>
    </source>
</evidence>
<dbReference type="Pfam" id="PF03188">
    <property type="entry name" value="Cytochrom_B561"/>
    <property type="match status" value="1"/>
</dbReference>
<organism evidence="13 14">
    <name type="scientific">Meira miltonrushii</name>
    <dbReference type="NCBI Taxonomy" id="1280837"/>
    <lineage>
        <taxon>Eukaryota</taxon>
        <taxon>Fungi</taxon>
        <taxon>Dikarya</taxon>
        <taxon>Basidiomycota</taxon>
        <taxon>Ustilaginomycotina</taxon>
        <taxon>Exobasidiomycetes</taxon>
        <taxon>Exobasidiales</taxon>
        <taxon>Brachybasidiaceae</taxon>
        <taxon>Meira</taxon>
    </lineage>
</organism>
<keyword evidence="10 11" id="KW-0472">Membrane</keyword>
<dbReference type="GO" id="GO:0016020">
    <property type="term" value="C:membrane"/>
    <property type="evidence" value="ECO:0007669"/>
    <property type="project" value="UniProtKB-SubCell"/>
</dbReference>
<proteinExistence type="predicted"/>
<keyword evidence="4" id="KW-0349">Heme</keyword>
<keyword evidence="14" id="KW-1185">Reference proteome</keyword>
<feature type="non-terminal residue" evidence="13">
    <location>
        <position position="125"/>
    </location>
</feature>
<evidence type="ECO:0000256" key="11">
    <source>
        <dbReference type="SAM" id="Phobius"/>
    </source>
</evidence>
<evidence type="ECO:0000256" key="8">
    <source>
        <dbReference type="ARBA" id="ARBA00022989"/>
    </source>
</evidence>
<evidence type="ECO:0000256" key="5">
    <source>
        <dbReference type="ARBA" id="ARBA00022692"/>
    </source>
</evidence>
<feature type="transmembrane region" description="Helical" evidence="11">
    <location>
        <begin position="82"/>
        <end position="107"/>
    </location>
</feature>
<feature type="transmembrane region" description="Helical" evidence="11">
    <location>
        <begin position="12"/>
        <end position="30"/>
    </location>
</feature>
<comment type="cofactor">
    <cofactor evidence="1">
        <name>heme b</name>
        <dbReference type="ChEBI" id="CHEBI:60344"/>
    </cofactor>
</comment>
<evidence type="ECO:0000256" key="6">
    <source>
        <dbReference type="ARBA" id="ARBA00022723"/>
    </source>
</evidence>
<evidence type="ECO:0000259" key="12">
    <source>
        <dbReference type="PROSITE" id="PS50939"/>
    </source>
</evidence>
<sequence>MPLKPLPLFGYHPMIQSLAFLLLLQSILTLQPTTKSRPNEKQKAFSVHRLFNLALVLPLFTAGASIMWYLHDQPGSEHFISWHGILGTAVVAWTWIQVAAGIAFTAFDGKAVGGMQRAKNLWKWH</sequence>
<dbReference type="GeneID" id="37021380"/>
<evidence type="ECO:0000256" key="10">
    <source>
        <dbReference type="ARBA" id="ARBA00023136"/>
    </source>
</evidence>
<feature type="domain" description="Cytochrome b561" evidence="12">
    <location>
        <begin position="1"/>
        <end position="125"/>
    </location>
</feature>
<dbReference type="PROSITE" id="PS50939">
    <property type="entry name" value="CYTOCHROME_B561"/>
    <property type="match status" value="1"/>
</dbReference>
<evidence type="ECO:0000256" key="1">
    <source>
        <dbReference type="ARBA" id="ARBA00001970"/>
    </source>
</evidence>
<dbReference type="InParanoid" id="A0A316V7N3"/>
<keyword evidence="3" id="KW-0813">Transport</keyword>
<name>A0A316V7N3_9BASI</name>
<gene>
    <name evidence="13" type="ORF">FA14DRAFT_162423</name>
</gene>
<dbReference type="RefSeq" id="XP_025352525.1">
    <property type="nucleotide sequence ID" value="XM_025499599.1"/>
</dbReference>
<evidence type="ECO:0000256" key="4">
    <source>
        <dbReference type="ARBA" id="ARBA00022617"/>
    </source>
</evidence>
<keyword evidence="8 11" id="KW-1133">Transmembrane helix</keyword>
<evidence type="ECO:0000256" key="2">
    <source>
        <dbReference type="ARBA" id="ARBA00004141"/>
    </source>
</evidence>
<dbReference type="AlphaFoldDB" id="A0A316V7N3"/>
<evidence type="ECO:0000313" key="13">
    <source>
        <dbReference type="EMBL" id="PWN32223.1"/>
    </source>
</evidence>
<accession>A0A316V7N3</accession>
<comment type="subcellular location">
    <subcellularLocation>
        <location evidence="2">Membrane</location>
        <topology evidence="2">Multi-pass membrane protein</topology>
    </subcellularLocation>
</comment>
<dbReference type="InterPro" id="IPR006593">
    <property type="entry name" value="Cyt_b561/ferric_Rdtase_TM"/>
</dbReference>
<dbReference type="GO" id="GO:0140575">
    <property type="term" value="F:transmembrane monodehydroascorbate reductase activity"/>
    <property type="evidence" value="ECO:0007669"/>
    <property type="project" value="InterPro"/>
</dbReference>
<evidence type="ECO:0000256" key="7">
    <source>
        <dbReference type="ARBA" id="ARBA00022982"/>
    </source>
</evidence>
<dbReference type="PANTHER" id="PTHR15422">
    <property type="entry name" value="OS05G0565100 PROTEIN"/>
    <property type="match status" value="1"/>
</dbReference>
<feature type="transmembrane region" description="Helical" evidence="11">
    <location>
        <begin position="50"/>
        <end position="70"/>
    </location>
</feature>
<dbReference type="PANTHER" id="PTHR15422:SF45">
    <property type="entry name" value="CYTOCHROME B561 DOMAIN-CONTAINING PROTEIN"/>
    <property type="match status" value="1"/>
</dbReference>
<reference evidence="13 14" key="1">
    <citation type="journal article" date="2018" name="Mol. Biol. Evol.">
        <title>Broad Genomic Sampling Reveals a Smut Pathogenic Ancestry of the Fungal Clade Ustilaginomycotina.</title>
        <authorList>
            <person name="Kijpornyongpan T."/>
            <person name="Mondo S.J."/>
            <person name="Barry K."/>
            <person name="Sandor L."/>
            <person name="Lee J."/>
            <person name="Lipzen A."/>
            <person name="Pangilinan J."/>
            <person name="LaButti K."/>
            <person name="Hainaut M."/>
            <person name="Henrissat B."/>
            <person name="Grigoriev I.V."/>
            <person name="Spatafora J.W."/>
            <person name="Aime M.C."/>
        </authorList>
    </citation>
    <scope>NUCLEOTIDE SEQUENCE [LARGE SCALE GENOMIC DNA]</scope>
    <source>
        <strain evidence="13 14">MCA 3882</strain>
    </source>
</reference>
<keyword evidence="9" id="KW-0408">Iron</keyword>
<keyword evidence="5 11" id="KW-0812">Transmembrane</keyword>
<evidence type="ECO:0000256" key="9">
    <source>
        <dbReference type="ARBA" id="ARBA00023004"/>
    </source>
</evidence>
<dbReference type="GO" id="GO:0046872">
    <property type="term" value="F:metal ion binding"/>
    <property type="evidence" value="ECO:0007669"/>
    <property type="project" value="UniProtKB-KW"/>
</dbReference>
<protein>
    <recommendedName>
        <fullName evidence="12">Cytochrome b561 domain-containing protein</fullName>
    </recommendedName>
</protein>
<dbReference type="OrthoDB" id="432881at2759"/>
<dbReference type="InterPro" id="IPR045150">
    <property type="entry name" value="CYB561D1/2"/>
</dbReference>
<dbReference type="Proteomes" id="UP000245771">
    <property type="component" value="Unassembled WGS sequence"/>
</dbReference>
<keyword evidence="6" id="KW-0479">Metal-binding</keyword>